<evidence type="ECO:0000313" key="2">
    <source>
        <dbReference type="Proteomes" id="UP001446205"/>
    </source>
</evidence>
<accession>A0ABU9DBG6</accession>
<dbReference type="RefSeq" id="WP_341371087.1">
    <property type="nucleotide sequence ID" value="NZ_JBBPCO010000009.1"/>
</dbReference>
<dbReference type="EMBL" id="JBBPCO010000009">
    <property type="protein sequence ID" value="MEK8090030.1"/>
    <property type="molecule type" value="Genomic_DNA"/>
</dbReference>
<reference evidence="1 2" key="1">
    <citation type="submission" date="2024-04" db="EMBL/GenBank/DDBJ databases">
        <authorList>
            <person name="Abashina T."/>
            <person name="Shaikin A."/>
        </authorList>
    </citation>
    <scope>NUCLEOTIDE SEQUENCE [LARGE SCALE GENOMIC DNA]</scope>
    <source>
        <strain evidence="1 2">AAFK</strain>
    </source>
</reference>
<organism evidence="1 2">
    <name type="scientific">Thermithiobacillus plumbiphilus</name>
    <dbReference type="NCBI Taxonomy" id="1729899"/>
    <lineage>
        <taxon>Bacteria</taxon>
        <taxon>Pseudomonadati</taxon>
        <taxon>Pseudomonadota</taxon>
        <taxon>Acidithiobacillia</taxon>
        <taxon>Acidithiobacillales</taxon>
        <taxon>Thermithiobacillaceae</taxon>
        <taxon>Thermithiobacillus</taxon>
    </lineage>
</organism>
<comment type="caution">
    <text evidence="1">The sequence shown here is derived from an EMBL/GenBank/DDBJ whole genome shotgun (WGS) entry which is preliminary data.</text>
</comment>
<protein>
    <submittedName>
        <fullName evidence="1">Uncharacterized protein</fullName>
    </submittedName>
</protein>
<dbReference type="Proteomes" id="UP001446205">
    <property type="component" value="Unassembled WGS sequence"/>
</dbReference>
<name>A0ABU9DBG6_9PROT</name>
<keyword evidence="2" id="KW-1185">Reference proteome</keyword>
<evidence type="ECO:0000313" key="1">
    <source>
        <dbReference type="EMBL" id="MEK8090030.1"/>
    </source>
</evidence>
<gene>
    <name evidence="1" type="ORF">WOB96_09645</name>
</gene>
<sequence length="61" mass="7201">MEILEQNEEGVTLAFDRTEMGKIAEPIIQNAEEFRRYVLDLAYVLADHKDSMEHPFHDRTH</sequence>
<proteinExistence type="predicted"/>